<dbReference type="EMBL" id="BGPR01007142">
    <property type="protein sequence ID" value="GBN24582.1"/>
    <property type="molecule type" value="Genomic_DNA"/>
</dbReference>
<keyword evidence="1" id="KW-0472">Membrane</keyword>
<accession>A0A4Y2MDQ1</accession>
<keyword evidence="1" id="KW-0812">Transmembrane</keyword>
<sequence length="130" mass="14951">MLHAAFQNIKGLAHFGVRWRVFFNTFVPVGIINFYYLILLGKFPSLSVWQLLECPRQWTSTLHTLPFAFLQEVQWQLSTVMSLPAKRKTFKDRSLKTNPEILGMCGGKWPPDVSLQIEREILRTSIANAG</sequence>
<comment type="caution">
    <text evidence="2">The sequence shown here is derived from an EMBL/GenBank/DDBJ whole genome shotgun (WGS) entry which is preliminary data.</text>
</comment>
<evidence type="ECO:0000313" key="2">
    <source>
        <dbReference type="EMBL" id="GBN24582.1"/>
    </source>
</evidence>
<dbReference type="AlphaFoldDB" id="A0A4Y2MDQ1"/>
<reference evidence="2 3" key="1">
    <citation type="journal article" date="2019" name="Sci. Rep.">
        <title>Orb-weaving spider Araneus ventricosus genome elucidates the spidroin gene catalogue.</title>
        <authorList>
            <person name="Kono N."/>
            <person name="Nakamura H."/>
            <person name="Ohtoshi R."/>
            <person name="Moran D.A.P."/>
            <person name="Shinohara A."/>
            <person name="Yoshida Y."/>
            <person name="Fujiwara M."/>
            <person name="Mori M."/>
            <person name="Tomita M."/>
            <person name="Arakawa K."/>
        </authorList>
    </citation>
    <scope>NUCLEOTIDE SEQUENCE [LARGE SCALE GENOMIC DNA]</scope>
</reference>
<name>A0A4Y2MDQ1_ARAVE</name>
<keyword evidence="3" id="KW-1185">Reference proteome</keyword>
<evidence type="ECO:0000256" key="1">
    <source>
        <dbReference type="SAM" id="Phobius"/>
    </source>
</evidence>
<organism evidence="2 3">
    <name type="scientific">Araneus ventricosus</name>
    <name type="common">Orbweaver spider</name>
    <name type="synonym">Epeira ventricosa</name>
    <dbReference type="NCBI Taxonomy" id="182803"/>
    <lineage>
        <taxon>Eukaryota</taxon>
        <taxon>Metazoa</taxon>
        <taxon>Ecdysozoa</taxon>
        <taxon>Arthropoda</taxon>
        <taxon>Chelicerata</taxon>
        <taxon>Arachnida</taxon>
        <taxon>Araneae</taxon>
        <taxon>Araneomorphae</taxon>
        <taxon>Entelegynae</taxon>
        <taxon>Araneoidea</taxon>
        <taxon>Araneidae</taxon>
        <taxon>Araneus</taxon>
    </lineage>
</organism>
<gene>
    <name evidence="2" type="ORF">AVEN_74966_1</name>
</gene>
<dbReference type="Proteomes" id="UP000499080">
    <property type="component" value="Unassembled WGS sequence"/>
</dbReference>
<feature type="transmembrane region" description="Helical" evidence="1">
    <location>
        <begin position="21"/>
        <end position="38"/>
    </location>
</feature>
<keyword evidence="1" id="KW-1133">Transmembrane helix</keyword>
<proteinExistence type="predicted"/>
<evidence type="ECO:0000313" key="3">
    <source>
        <dbReference type="Proteomes" id="UP000499080"/>
    </source>
</evidence>
<protein>
    <submittedName>
        <fullName evidence="2">Uncharacterized protein</fullName>
    </submittedName>
</protein>